<proteinExistence type="predicted"/>
<sequence>MLISQRPFNGHELASGLKSMKDLDYANEIKRQFLHADNELPIILSKQPDFFFYTLAKLLNIIENLNIALV</sequence>
<reference evidence="1" key="1">
    <citation type="submission" date="2021-06" db="EMBL/GenBank/DDBJ databases">
        <authorList>
            <person name="Kallberg Y."/>
            <person name="Tangrot J."/>
            <person name="Rosling A."/>
        </authorList>
    </citation>
    <scope>NUCLEOTIDE SEQUENCE</scope>
    <source>
        <strain evidence="1">FL966</strain>
    </source>
</reference>
<protein>
    <submittedName>
        <fullName evidence="1">2800_t:CDS:1</fullName>
    </submittedName>
</protein>
<organism evidence="1 2">
    <name type="scientific">Cetraspora pellucida</name>
    <dbReference type="NCBI Taxonomy" id="1433469"/>
    <lineage>
        <taxon>Eukaryota</taxon>
        <taxon>Fungi</taxon>
        <taxon>Fungi incertae sedis</taxon>
        <taxon>Mucoromycota</taxon>
        <taxon>Glomeromycotina</taxon>
        <taxon>Glomeromycetes</taxon>
        <taxon>Diversisporales</taxon>
        <taxon>Gigasporaceae</taxon>
        <taxon>Cetraspora</taxon>
    </lineage>
</organism>
<dbReference type="Proteomes" id="UP000789759">
    <property type="component" value="Unassembled WGS sequence"/>
</dbReference>
<name>A0A9N9A819_9GLOM</name>
<gene>
    <name evidence="1" type="ORF">CPELLU_LOCUS3386</name>
</gene>
<dbReference type="AlphaFoldDB" id="A0A9N9A819"/>
<evidence type="ECO:0000313" key="1">
    <source>
        <dbReference type="EMBL" id="CAG8521044.1"/>
    </source>
</evidence>
<accession>A0A9N9A819</accession>
<keyword evidence="2" id="KW-1185">Reference proteome</keyword>
<dbReference type="EMBL" id="CAJVQA010001639">
    <property type="protein sequence ID" value="CAG8521044.1"/>
    <property type="molecule type" value="Genomic_DNA"/>
</dbReference>
<evidence type="ECO:0000313" key="2">
    <source>
        <dbReference type="Proteomes" id="UP000789759"/>
    </source>
</evidence>
<comment type="caution">
    <text evidence="1">The sequence shown here is derived from an EMBL/GenBank/DDBJ whole genome shotgun (WGS) entry which is preliminary data.</text>
</comment>